<dbReference type="PANTHER" id="PTHR32243">
    <property type="entry name" value="MALTOSE TRANSPORT SYSTEM PERMEASE-RELATED"/>
    <property type="match status" value="1"/>
</dbReference>
<comment type="caution">
    <text evidence="9">The sequence shown here is derived from an EMBL/GenBank/DDBJ whole genome shotgun (WGS) entry which is preliminary data.</text>
</comment>
<dbReference type="Proteomes" id="UP000306509">
    <property type="component" value="Unassembled WGS sequence"/>
</dbReference>
<gene>
    <name evidence="9" type="primary">ycjP_8</name>
    <name evidence="9" type="ORF">DSM106044_03216</name>
</gene>
<evidence type="ECO:0000256" key="2">
    <source>
        <dbReference type="ARBA" id="ARBA00022448"/>
    </source>
</evidence>
<evidence type="ECO:0000256" key="1">
    <source>
        <dbReference type="ARBA" id="ARBA00004651"/>
    </source>
</evidence>
<keyword evidence="2 7" id="KW-0813">Transport</keyword>
<dbReference type="GO" id="GO:0055085">
    <property type="term" value="P:transmembrane transport"/>
    <property type="evidence" value="ECO:0007669"/>
    <property type="project" value="InterPro"/>
</dbReference>
<comment type="subcellular location">
    <subcellularLocation>
        <location evidence="1 7">Cell membrane</location>
        <topology evidence="1 7">Multi-pass membrane protein</topology>
    </subcellularLocation>
</comment>
<dbReference type="Pfam" id="PF00528">
    <property type="entry name" value="BPD_transp_1"/>
    <property type="match status" value="1"/>
</dbReference>
<dbReference type="PANTHER" id="PTHR32243:SF18">
    <property type="entry name" value="INNER MEMBRANE ABC TRANSPORTER PERMEASE PROTEIN YCJP"/>
    <property type="match status" value="1"/>
</dbReference>
<dbReference type="InterPro" id="IPR000515">
    <property type="entry name" value="MetI-like"/>
</dbReference>
<feature type="transmembrane region" description="Helical" evidence="7">
    <location>
        <begin position="143"/>
        <end position="166"/>
    </location>
</feature>
<dbReference type="Gene3D" id="1.10.3720.10">
    <property type="entry name" value="MetI-like"/>
    <property type="match status" value="1"/>
</dbReference>
<keyword evidence="10" id="KW-1185">Reference proteome</keyword>
<feature type="transmembrane region" description="Helical" evidence="7">
    <location>
        <begin position="187"/>
        <end position="212"/>
    </location>
</feature>
<organism evidence="9 10">
    <name type="scientific">Robinsoniella peoriensis</name>
    <dbReference type="NCBI Taxonomy" id="180332"/>
    <lineage>
        <taxon>Bacteria</taxon>
        <taxon>Bacillati</taxon>
        <taxon>Bacillota</taxon>
        <taxon>Clostridia</taxon>
        <taxon>Lachnospirales</taxon>
        <taxon>Lachnospiraceae</taxon>
        <taxon>Robinsoniella</taxon>
    </lineage>
</organism>
<dbReference type="GO" id="GO:0005886">
    <property type="term" value="C:plasma membrane"/>
    <property type="evidence" value="ECO:0007669"/>
    <property type="project" value="UniProtKB-SubCell"/>
</dbReference>
<evidence type="ECO:0000256" key="4">
    <source>
        <dbReference type="ARBA" id="ARBA00022692"/>
    </source>
</evidence>
<dbReference type="SUPFAM" id="SSF161098">
    <property type="entry name" value="MetI-like"/>
    <property type="match status" value="1"/>
</dbReference>
<evidence type="ECO:0000256" key="3">
    <source>
        <dbReference type="ARBA" id="ARBA00022475"/>
    </source>
</evidence>
<evidence type="ECO:0000313" key="9">
    <source>
        <dbReference type="EMBL" id="TLC99914.1"/>
    </source>
</evidence>
<dbReference type="InterPro" id="IPR050901">
    <property type="entry name" value="BP-dep_ABC_trans_perm"/>
</dbReference>
<evidence type="ECO:0000256" key="5">
    <source>
        <dbReference type="ARBA" id="ARBA00022989"/>
    </source>
</evidence>
<evidence type="ECO:0000259" key="8">
    <source>
        <dbReference type="PROSITE" id="PS50928"/>
    </source>
</evidence>
<dbReference type="AlphaFoldDB" id="A0A4U8Q505"/>
<feature type="transmembrane region" description="Helical" evidence="7">
    <location>
        <begin position="75"/>
        <end position="98"/>
    </location>
</feature>
<feature type="transmembrane region" description="Helical" evidence="7">
    <location>
        <begin position="248"/>
        <end position="266"/>
    </location>
</feature>
<keyword evidence="6 7" id="KW-0472">Membrane</keyword>
<dbReference type="EMBL" id="QGQD01000061">
    <property type="protein sequence ID" value="TLC99914.1"/>
    <property type="molecule type" value="Genomic_DNA"/>
</dbReference>
<sequence>MKKIHLNEKQRNRINNGLAVLVVIIFLFPIYWVVVSSLKMDQEIFKKPPTLIPHLPTLSAYIQQFTGANSVFRPFLNSVIVAVGSMLICLTLSVPAAYGLARYKVKGSKFFMLVFLVTQMLPASLVLTPLYLIYSRLGLLNNYLAPILSTATVSVPFVILMLRPIFLNCPIELEEAARIDGCNRFSAFIRIIIPISKPGIVTAFSFGFIMAWNDLAYSMTFNTKEAMRPMTAGIYQFLTLYGTRWNMIMAYGVLLILPIVILFMSLQKHIVSGLVSGAVKG</sequence>
<feature type="domain" description="ABC transmembrane type-1" evidence="8">
    <location>
        <begin position="75"/>
        <end position="266"/>
    </location>
</feature>
<evidence type="ECO:0000313" key="10">
    <source>
        <dbReference type="Proteomes" id="UP000306509"/>
    </source>
</evidence>
<dbReference type="STRING" id="180332.GCA_000797495_00934"/>
<evidence type="ECO:0000256" key="7">
    <source>
        <dbReference type="RuleBase" id="RU363032"/>
    </source>
</evidence>
<dbReference type="InterPro" id="IPR035906">
    <property type="entry name" value="MetI-like_sf"/>
</dbReference>
<keyword evidence="4 7" id="KW-0812">Transmembrane</keyword>
<feature type="transmembrane region" description="Helical" evidence="7">
    <location>
        <begin position="12"/>
        <end position="34"/>
    </location>
</feature>
<accession>A0A4U8Q505</accession>
<dbReference type="PROSITE" id="PS50928">
    <property type="entry name" value="ABC_TM1"/>
    <property type="match status" value="1"/>
</dbReference>
<evidence type="ECO:0000256" key="6">
    <source>
        <dbReference type="ARBA" id="ARBA00023136"/>
    </source>
</evidence>
<dbReference type="OrthoDB" id="27560at2"/>
<name>A0A4U8Q505_9FIRM</name>
<dbReference type="CDD" id="cd06261">
    <property type="entry name" value="TM_PBP2"/>
    <property type="match status" value="1"/>
</dbReference>
<keyword evidence="5 7" id="KW-1133">Transmembrane helix</keyword>
<keyword evidence="3" id="KW-1003">Cell membrane</keyword>
<proteinExistence type="inferred from homology"/>
<protein>
    <submittedName>
        <fullName evidence="9">Inner membrane ABC transporter permease protein YcjP</fullName>
    </submittedName>
</protein>
<dbReference type="RefSeq" id="WP_047832701.1">
    <property type="nucleotide sequence ID" value="NZ_CABMJZ010000046.1"/>
</dbReference>
<reference evidence="9 10" key="1">
    <citation type="journal article" date="2019" name="Anaerobe">
        <title>Detection of Robinsoniella peoriensis in multiple bone samples of a trauma patient.</title>
        <authorList>
            <person name="Schrottner P."/>
            <person name="Hartwich K."/>
            <person name="Bunk B."/>
            <person name="Schober I."/>
            <person name="Helbig S."/>
            <person name="Rudolph W.W."/>
            <person name="Gunzer F."/>
        </authorList>
    </citation>
    <scope>NUCLEOTIDE SEQUENCE [LARGE SCALE GENOMIC DNA]</scope>
    <source>
        <strain evidence="9 10">DSM 106044</strain>
    </source>
</reference>
<comment type="similarity">
    <text evidence="7">Belongs to the binding-protein-dependent transport system permease family.</text>
</comment>
<feature type="transmembrane region" description="Helical" evidence="7">
    <location>
        <begin position="110"/>
        <end position="131"/>
    </location>
</feature>